<dbReference type="InterPro" id="IPR036852">
    <property type="entry name" value="Peptidase_S8/S53_dom_sf"/>
</dbReference>
<dbReference type="RefSeq" id="WP_115482898.1">
    <property type="nucleotide sequence ID" value="NZ_QRCT01000049.1"/>
</dbReference>
<dbReference type="InterPro" id="IPR000209">
    <property type="entry name" value="Peptidase_S8/S53_dom"/>
</dbReference>
<feature type="domain" description="Peptidase S8/S53" evidence="1">
    <location>
        <begin position="3"/>
        <end position="148"/>
    </location>
</feature>
<dbReference type="EMBL" id="QRCT01000049">
    <property type="protein sequence ID" value="RDU22488.1"/>
    <property type="molecule type" value="Genomic_DNA"/>
</dbReference>
<protein>
    <recommendedName>
        <fullName evidence="1">Peptidase S8/S53 domain-containing protein</fullName>
    </recommendedName>
</protein>
<evidence type="ECO:0000313" key="3">
    <source>
        <dbReference type="Proteomes" id="UP000255036"/>
    </source>
</evidence>
<dbReference type="OrthoDB" id="2052042at2"/>
<sequence>MSKIAIIDDAIKEDFLTNKIVKERIVIYDDKPDGKEIQTINHYTHATICAIVLEYCTENYELISVQIMKDCNTPANIDSLVRALEVCLDLKVDIISMSVGTVRLSESLKLNRIIQELANRKVIMVAAGSNQQLITLPASYPEVIGVQSDINSFLKPLEIAVHSKWWLGLQVTANCDLDFFKKFFIDSTSNSFAVPVVVSYINSYINKNKNPSIETVLKYLDKISSKEVVIELDKKVLESSKIKIPHVCMVIQEFKDFELGKEIINYLYNNYNIECVGFTKNRSMEDIRFLNIKKCGLEAEIIEIMIEKFCEAELIFSILLKKDFINLSSKFNIDLVISLNVEQTVFEVDGRKYAFLIGEESRNAGYIGDLIIEILS</sequence>
<comment type="caution">
    <text evidence="2">The sequence shown here is derived from an EMBL/GenBank/DDBJ whole genome shotgun (WGS) entry which is preliminary data.</text>
</comment>
<accession>A0A371ASD7</accession>
<dbReference type="GO" id="GO:0004252">
    <property type="term" value="F:serine-type endopeptidase activity"/>
    <property type="evidence" value="ECO:0007669"/>
    <property type="project" value="InterPro"/>
</dbReference>
<dbReference type="GO" id="GO:0006508">
    <property type="term" value="P:proteolysis"/>
    <property type="evidence" value="ECO:0007669"/>
    <property type="project" value="InterPro"/>
</dbReference>
<dbReference type="Proteomes" id="UP000255036">
    <property type="component" value="Unassembled WGS sequence"/>
</dbReference>
<dbReference type="Pfam" id="PF00082">
    <property type="entry name" value="Peptidase_S8"/>
    <property type="match status" value="1"/>
</dbReference>
<keyword evidence="3" id="KW-1185">Reference proteome</keyword>
<dbReference type="Gene3D" id="3.40.50.200">
    <property type="entry name" value="Peptidase S8/S53 domain"/>
    <property type="match status" value="1"/>
</dbReference>
<proteinExistence type="predicted"/>
<gene>
    <name evidence="2" type="ORF">DWV06_14460</name>
</gene>
<dbReference type="SUPFAM" id="SSF52743">
    <property type="entry name" value="Subtilisin-like"/>
    <property type="match status" value="1"/>
</dbReference>
<dbReference type="AlphaFoldDB" id="A0A371ASD7"/>
<organism evidence="2 3">
    <name type="scientific">Anaerosacchariphilus polymeriproducens</name>
    <dbReference type="NCBI Taxonomy" id="1812858"/>
    <lineage>
        <taxon>Bacteria</taxon>
        <taxon>Bacillati</taxon>
        <taxon>Bacillota</taxon>
        <taxon>Clostridia</taxon>
        <taxon>Lachnospirales</taxon>
        <taxon>Lachnospiraceae</taxon>
        <taxon>Anaerosacchariphilus</taxon>
    </lineage>
</organism>
<evidence type="ECO:0000259" key="1">
    <source>
        <dbReference type="Pfam" id="PF00082"/>
    </source>
</evidence>
<reference evidence="2 3" key="1">
    <citation type="submission" date="2018-07" db="EMBL/GenBank/DDBJ databases">
        <title>Anaerosacharophilus polymeroproducens gen. nov. sp. nov., an anaerobic bacterium isolated from salt field.</title>
        <authorList>
            <person name="Kim W."/>
            <person name="Yang S.-H."/>
            <person name="Oh J."/>
            <person name="Lee J.-H."/>
            <person name="Kwon K.K."/>
        </authorList>
    </citation>
    <scope>NUCLEOTIDE SEQUENCE [LARGE SCALE GENOMIC DNA]</scope>
    <source>
        <strain evidence="2 3">MCWD5</strain>
    </source>
</reference>
<evidence type="ECO:0000313" key="2">
    <source>
        <dbReference type="EMBL" id="RDU22488.1"/>
    </source>
</evidence>
<name>A0A371ASD7_9FIRM</name>